<dbReference type="Pfam" id="PF02738">
    <property type="entry name" value="MoCoBD_1"/>
    <property type="match status" value="1"/>
</dbReference>
<dbReference type="SMART" id="SM01008">
    <property type="entry name" value="Ald_Xan_dh_C"/>
    <property type="match status" value="1"/>
</dbReference>
<dbReference type="Gene3D" id="3.30.365.10">
    <property type="entry name" value="Aldehyde oxidase/xanthine dehydrogenase, molybdopterin binding domain"/>
    <property type="match status" value="4"/>
</dbReference>
<keyword evidence="2" id="KW-0560">Oxidoreductase</keyword>
<dbReference type="InterPro" id="IPR037165">
    <property type="entry name" value="AldOxase/xan_DH_Mopterin-bd_sf"/>
</dbReference>
<dbReference type="InterPro" id="IPR008274">
    <property type="entry name" value="AldOxase/xan_DH_MoCoBD1"/>
</dbReference>
<comment type="caution">
    <text evidence="4">The sequence shown here is derived from an EMBL/GenBank/DDBJ whole genome shotgun (WGS) entry which is preliminary data.</text>
</comment>
<evidence type="ECO:0000313" key="5">
    <source>
        <dbReference type="Proteomes" id="UP001169006"/>
    </source>
</evidence>
<evidence type="ECO:0000256" key="1">
    <source>
        <dbReference type="ARBA" id="ARBA00022505"/>
    </source>
</evidence>
<reference evidence="4" key="1">
    <citation type="journal article" date="2015" name="Int. J. Syst. Evol. Microbiol.">
        <title>Rhizobium oryzicola sp. nov., potential plant-growth-promoting endophytic bacteria isolated from rice roots.</title>
        <authorList>
            <person name="Zhang X.X."/>
            <person name="Gao J.S."/>
            <person name="Cao Y.H."/>
            <person name="Sheirdil R.A."/>
            <person name="Wang X.C."/>
            <person name="Zhang L."/>
        </authorList>
    </citation>
    <scope>NUCLEOTIDE SEQUENCE</scope>
    <source>
        <strain evidence="4">05753</strain>
    </source>
</reference>
<dbReference type="InterPro" id="IPR016208">
    <property type="entry name" value="Ald_Oxase/xanthine_DH-like"/>
</dbReference>
<dbReference type="Gene3D" id="3.90.1170.50">
    <property type="entry name" value="Aldehyde oxidase/xanthine dehydrogenase, a/b hammerhead"/>
    <property type="match status" value="1"/>
</dbReference>
<dbReference type="EMBL" id="JAUKWQ010000006">
    <property type="protein sequence ID" value="MDO1584064.1"/>
    <property type="molecule type" value="Genomic_DNA"/>
</dbReference>
<dbReference type="Pfam" id="PF01315">
    <property type="entry name" value="Ald_Xan_dh_C"/>
    <property type="match status" value="1"/>
</dbReference>
<evidence type="ECO:0000259" key="3">
    <source>
        <dbReference type="SMART" id="SM01008"/>
    </source>
</evidence>
<dbReference type="PANTHER" id="PTHR11908:SF132">
    <property type="entry name" value="ALDEHYDE OXIDASE 1-RELATED"/>
    <property type="match status" value="1"/>
</dbReference>
<dbReference type="PANTHER" id="PTHR11908">
    <property type="entry name" value="XANTHINE DEHYDROGENASE"/>
    <property type="match status" value="1"/>
</dbReference>
<dbReference type="InterPro" id="IPR036856">
    <property type="entry name" value="Ald_Oxase/Xan_DH_a/b_sf"/>
</dbReference>
<dbReference type="Proteomes" id="UP001169006">
    <property type="component" value="Unassembled WGS sequence"/>
</dbReference>
<dbReference type="RefSeq" id="WP_302078287.1">
    <property type="nucleotide sequence ID" value="NZ_JAUKWQ010000006.1"/>
</dbReference>
<keyword evidence="1" id="KW-0500">Molybdenum</keyword>
<dbReference type="SUPFAM" id="SSF56003">
    <property type="entry name" value="Molybdenum cofactor-binding domain"/>
    <property type="match status" value="1"/>
</dbReference>
<feature type="domain" description="Aldehyde oxidase/xanthine dehydrogenase a/b hammerhead" evidence="3">
    <location>
        <begin position="20"/>
        <end position="140"/>
    </location>
</feature>
<proteinExistence type="predicted"/>
<dbReference type="SUPFAM" id="SSF54665">
    <property type="entry name" value="CO dehydrogenase molybdoprotein N-domain-like"/>
    <property type="match status" value="1"/>
</dbReference>
<accession>A0ABT8SZZ8</accession>
<name>A0ABT8SZZ8_9HYPH</name>
<reference evidence="4" key="2">
    <citation type="submission" date="2023-07" db="EMBL/GenBank/DDBJ databases">
        <authorList>
            <person name="Sun H."/>
        </authorList>
    </citation>
    <scope>NUCLEOTIDE SEQUENCE</scope>
    <source>
        <strain evidence="4">05753</strain>
    </source>
</reference>
<protein>
    <submittedName>
        <fullName evidence="4">Xanthine dehydrogenase family protein molybdopterin-binding subunit</fullName>
    </submittedName>
</protein>
<organism evidence="4 5">
    <name type="scientific">Rhizobium oryzicola</name>
    <dbReference type="NCBI Taxonomy" id="1232668"/>
    <lineage>
        <taxon>Bacteria</taxon>
        <taxon>Pseudomonadati</taxon>
        <taxon>Pseudomonadota</taxon>
        <taxon>Alphaproteobacteria</taxon>
        <taxon>Hyphomicrobiales</taxon>
        <taxon>Rhizobiaceae</taxon>
        <taxon>Rhizobium/Agrobacterium group</taxon>
        <taxon>Rhizobium</taxon>
    </lineage>
</organism>
<dbReference type="Pfam" id="PF20256">
    <property type="entry name" value="MoCoBD_2"/>
    <property type="match status" value="1"/>
</dbReference>
<keyword evidence="5" id="KW-1185">Reference proteome</keyword>
<sequence length="788" mass="84334">MGVEGIGARVARKEDKRFLTGKGRYTDDMVVPGMKFAYFVRSPHAHARITGIDASAAKAMPGVIDVLDGKQLQADGIGNLICGWMIHSKDGSPMKMGAWRPLAVDTVRYVGDAVAIVVADSAAEARDASEAVVVDYEELPVVTTSLAALEAGAPQIHPEAPGNLIFDWQIGDPAATDKAISEAAHVTEIEILNNRLSPNPMEPRATLGIYDSAEDHFTCYTTSQNPHVARLVMSAFYNVAPENKLRVIAPDVGGGFGSKIYIYPEEIVCLWASKKTSVPVKWTSDRTEAFLTDAHGRDHVSKVKMAFDKDHRIIGLKVDTIANLGAYMSLFSSAVPTYLYATLLSGQYAIPAIHANVRTVYTNTVPVDAYRGAGRPEATYLLERTMEVAARELGVSPAELRRKNFIRSFPYQTPVIMNYDAGDYEASLNAAMEAADWNGFPARRAEAERRGKKRGIGMSCYIEACGIAPSQAVGSLGAGVGLWESAEVRVNAVGTIEVLTGSHSHGQGHETTFAQLVADRLGVPIASVNIVHGDTDKVQMGMGTYGSRSGAVGMSAIVKALDKVEMKAKKIAAHLMEADESDIVIENGELKVAGTDKTLPWFQVALAAYTAHNLPAGMEPGLKESAFYDPSNFTFPAGCYIAEVEIDPETGKTDIIQFVAADDFGNIINPLIVEGQVHGGLAQGIGQALLEEVRYDEATGQILTASYMDYAMPRADDLPSFTLSHQNTPCPGNPLGIKGCGEAGAIGSPPALINAITDAIGHDRLTMPATPLKVWTALQDAPTRLAAE</sequence>
<dbReference type="InterPro" id="IPR000674">
    <property type="entry name" value="Ald_Oxase/Xan_DH_a/b"/>
</dbReference>
<gene>
    <name evidence="4" type="ORF">Q2T52_18420</name>
</gene>
<dbReference type="InterPro" id="IPR046867">
    <property type="entry name" value="AldOxase/xan_DH_MoCoBD2"/>
</dbReference>
<evidence type="ECO:0000256" key="2">
    <source>
        <dbReference type="ARBA" id="ARBA00023002"/>
    </source>
</evidence>
<evidence type="ECO:0000313" key="4">
    <source>
        <dbReference type="EMBL" id="MDO1584064.1"/>
    </source>
</evidence>